<protein>
    <submittedName>
        <fullName evidence="2">Starch-binding associating with outer membrane</fullName>
    </submittedName>
</protein>
<dbReference type="EMBL" id="FRBL01000006">
    <property type="protein sequence ID" value="SHM12073.1"/>
    <property type="molecule type" value="Genomic_DNA"/>
</dbReference>
<dbReference type="InterPro" id="IPR011990">
    <property type="entry name" value="TPR-like_helical_dom_sf"/>
</dbReference>
<evidence type="ECO:0000256" key="1">
    <source>
        <dbReference type="SAM" id="SignalP"/>
    </source>
</evidence>
<dbReference type="PROSITE" id="PS51257">
    <property type="entry name" value="PROKAR_LIPOPROTEIN"/>
    <property type="match status" value="1"/>
</dbReference>
<name>A0A1M7G711_9BACT</name>
<organism evidence="2 3">
    <name type="scientific">Chitinophaga jiangningensis</name>
    <dbReference type="NCBI Taxonomy" id="1419482"/>
    <lineage>
        <taxon>Bacteria</taxon>
        <taxon>Pseudomonadati</taxon>
        <taxon>Bacteroidota</taxon>
        <taxon>Chitinophagia</taxon>
        <taxon>Chitinophagales</taxon>
        <taxon>Chitinophagaceae</taxon>
        <taxon>Chitinophaga</taxon>
    </lineage>
</organism>
<keyword evidence="3" id="KW-1185">Reference proteome</keyword>
<evidence type="ECO:0000313" key="3">
    <source>
        <dbReference type="Proteomes" id="UP000184420"/>
    </source>
</evidence>
<dbReference type="InterPro" id="IPR041662">
    <property type="entry name" value="SusD-like_2"/>
</dbReference>
<reference evidence="2 3" key="1">
    <citation type="submission" date="2016-11" db="EMBL/GenBank/DDBJ databases">
        <authorList>
            <person name="Jaros S."/>
            <person name="Januszkiewicz K."/>
            <person name="Wedrychowicz H."/>
        </authorList>
    </citation>
    <scope>NUCLEOTIDE SEQUENCE [LARGE SCALE GENOMIC DNA]</scope>
    <source>
        <strain evidence="2 3">DSM 27406</strain>
    </source>
</reference>
<dbReference type="RefSeq" id="WP_083550190.1">
    <property type="nucleotide sequence ID" value="NZ_FRBL01000006.1"/>
</dbReference>
<feature type="chain" id="PRO_5012184173" evidence="1">
    <location>
        <begin position="26"/>
        <end position="519"/>
    </location>
</feature>
<keyword evidence="1" id="KW-0732">Signal</keyword>
<dbReference type="Pfam" id="PF12771">
    <property type="entry name" value="SusD-like_2"/>
    <property type="match status" value="1"/>
</dbReference>
<dbReference type="Gene3D" id="1.25.40.390">
    <property type="match status" value="1"/>
</dbReference>
<evidence type="ECO:0000313" key="2">
    <source>
        <dbReference type="EMBL" id="SHM12073.1"/>
    </source>
</evidence>
<dbReference type="STRING" id="1419482.SAMN05444266_106429"/>
<accession>A0A1M7G711</accession>
<gene>
    <name evidence="2" type="ORF">SAMN05444266_106429</name>
</gene>
<sequence>MKSLKKYTILLAVPALTFLSSCTKNFESLNTDPNSASAETTIPIYSLTRAQLEFTGNNDFSFETWRVNIIYLSLMTQQLASTTGWYNGDKYSRSDGFAASYFQVAYPSQVKYIEDVIAQTKGKPGAINLYNISRITRVLIYHRLTDLYGMVPYSQAGKGYLDNTTTPKYDTQKEIYADMLKELDEAAKALDATKDVVGKGDIIYAGNLAKWKKLAYSLMVRLGMRMTKVEEATAKTWVEKAYAGGTFTSIDDNANVSHNGAGGRATVNRNSNILGGEWDAVAKGNVYLSKTFVDFLKNNNDPRLGVYAQINLTGDRTPANQIGLPNGYDENGASTPNDVHKAPGFKDTVANYSTVRKDIFAKLDGYTSLVTYAQTELLLAEAAQRGWNVGANAATHYENGVKAAMTQLKQYDAAATISEGAATTYLAAHPFDAAKALEQINTQYWAASFLDWYEVFSNWRRTDFPKLTPVIYPGDNNGGQIPRRMLYPAVEASANAKNYNDAINTQGANNFNTRVWWDK</sequence>
<dbReference type="OrthoDB" id="9766256at2"/>
<feature type="signal peptide" evidence="1">
    <location>
        <begin position="1"/>
        <end position="25"/>
    </location>
</feature>
<dbReference type="Proteomes" id="UP000184420">
    <property type="component" value="Unassembled WGS sequence"/>
</dbReference>
<proteinExistence type="predicted"/>
<dbReference type="AlphaFoldDB" id="A0A1M7G711"/>
<dbReference type="SUPFAM" id="SSF48452">
    <property type="entry name" value="TPR-like"/>
    <property type="match status" value="1"/>
</dbReference>